<dbReference type="EMBL" id="FQ032827">
    <property type="protein sequence ID" value="CBL87557.1"/>
    <property type="molecule type" value="Genomic_DNA"/>
</dbReference>
<dbReference type="Pfam" id="PF20009">
    <property type="entry name" value="GEVED"/>
    <property type="match status" value="1"/>
</dbReference>
<evidence type="ECO:0000259" key="8">
    <source>
        <dbReference type="PROSITE" id="PS50093"/>
    </source>
</evidence>
<protein>
    <submittedName>
        <fullName evidence="9">Secreted protein containing PKD domains</fullName>
    </submittedName>
</protein>
<evidence type="ECO:0000256" key="4">
    <source>
        <dbReference type="ARBA" id="ARBA00022989"/>
    </source>
</evidence>
<dbReference type="InterPro" id="IPR026444">
    <property type="entry name" value="Secre_tail"/>
</dbReference>
<dbReference type="Pfam" id="PF18911">
    <property type="entry name" value="PKD_4"/>
    <property type="match status" value="3"/>
</dbReference>
<dbReference type="InterPro" id="IPR013783">
    <property type="entry name" value="Ig-like_fold"/>
</dbReference>
<feature type="domain" description="PKD" evidence="8">
    <location>
        <begin position="292"/>
        <end position="371"/>
    </location>
</feature>
<dbReference type="InterPro" id="IPR045474">
    <property type="entry name" value="GEVED"/>
</dbReference>
<proteinExistence type="predicted"/>
<reference evidence="9" key="2">
    <citation type="journal article" date="2012" name="Environ. Microbiol.">
        <title>Genomic content of uncultured Bacteroidetes from contrasting oceanic provinces in the North Atlantic Ocean.</title>
        <authorList>
            <person name="Gomez-Pereira P.R."/>
            <person name="Schuler M."/>
            <person name="Fuchs B.M."/>
            <person name="Bennke C."/>
            <person name="Teeling H."/>
            <person name="Waldmann J."/>
            <person name="Richter M."/>
            <person name="Barbe V."/>
            <person name="Bataille E."/>
            <person name="Glockner F.O."/>
            <person name="Amann R."/>
        </authorList>
    </citation>
    <scope>NUCLEOTIDE SEQUENCE</scope>
</reference>
<feature type="domain" description="PKD" evidence="8">
    <location>
        <begin position="705"/>
        <end position="783"/>
    </location>
</feature>
<feature type="region of interest" description="Disordered" evidence="6">
    <location>
        <begin position="1476"/>
        <end position="1496"/>
    </location>
</feature>
<feature type="chain" id="PRO_5003313343" evidence="7">
    <location>
        <begin position="23"/>
        <end position="1697"/>
    </location>
</feature>
<sequence>MKNLYSFLSLITVTFLSLFGHSQCHNSGTTADGTSISINMVDTYGDGWNGNGIDVCINGLVSATATLGTGTSSGSYSFTLSAGDHYSLYYNAAGSWEYENNYTVTVDGVQVYSSGAQTSSAVSSVSGGSGTYTIPPSYCAANGRYSSYGLYIDQVTFSDLSVTSGQATYTSNATACNVDAGSSYVLTVSQYSTVNASIVNAYFDWNQDGDFNDSGESQTIGSTTASDKVGTVSIPSTASGNVRMRIVNGYAYGSGPPVLGNSDCNNTSYSNSYVAYYGEVEDYNLTIVPQAPVADFSASSTSTTTGVAITFTDASTNTPTSWSWDFGDGSTSTSQNPSHTYTSAGTYTVALTATNAGGSDTETKSSYMTITDPAPVADFSASSTTTTTGVAITFTDASTNTPTSWSWDFGDGSTSTTQNPSHTYTSPGTYTVALTATNAGGSDIETKSSYMTITNPAPVADFSASTTNTDDQTAITFTDASTNTPTSWSWDFGDGSSGSTSQNPSHTYTVAGTYTVALTATNAGGSDTETKTDYIIITSSCTNPTVTVNSATTCSGSTATITASPSGGSGVYTTYTWSVPTGESAPGNVASFSASTAGTYTVAVSDNAGCTSSYASGTLTLNSLPTVTVNSPSTCAGSTVAVTASPSGGSSNYSTYTWTVPTGESAPGNVATFNASTAGSYSVTVTDNNSCTSSSASGTLTVNSLPTVTVNSPSTCAGSTVAVTASPSGGSSSYSTYTWTVPTGESAPGNVATFNASTAGSYSVTVTDNNSCTSSSASGTLTVNSLPTVTLNSPTVCTGASATMTASPSGGSGTYSTYTWTVPGGASDPGNVAAFSASTAGSYSVTVTDNNSCTSSSASGTLTDGGYTNTWDGSSGTSWSDASNWSCGTVPSSSSLVVIADVTNQPVISGNSTISSLTVNSGAEISVSSNALTVTGATDLNGKLIISEGTFNADGSFDGNSGTTEFTGGGVLALSSTVTNIGSINNISSTGTVKYDGTSAQNVDAPSSGSYANLSIENASTKTAVGNIDVDGNLNTEAEASCVLDMSTYDLNVAGDFTIGRAGGLLASNASCDVTFDGASTAFAHAGSLGITGSSSADQTLANGTSQTLVTPLAPYWDYSWCSIIYLESEITSAANVTSINKIYIYVDVPVTGAMNTQSIWMRNCGSTSAYTSGATFSNSGFTEVLNDATLTLTSVGWYEIDITDFPYTGSGNIEILFENRDGSYLNSSSYRFRFTSDGTNRSRWNYSDNSFPTTTSAFGNGHANMKFNVTTNTIGTINPAFNNVAVNGADVTLSSPMDVSGTLTLTSGDIISQTDVNNSNSQSYAATNTITIKDGATVSGASASSHVVGAVRRESSGTSALEFPTGDGTNYRPVYLTPAASTSTTYTAEFVNSAHSSIAYDSDGYNSTPVNTGVDHVAGGCWWDIEKSSGGANAYIGINWDANSGVDTPADMLLTHWNSSTSKWDNVAASATAGTGSSTATASSGRVTSSSAQSDFSPWNLGSSGTGNTLPIDLLSFHTDCSHDIVDVNFSVVSQVNNDYFLIERSTDAMEWEVVGQIEGAGNSNTQMDYLFSDSDPIANLSYYRLTQVDYDGTVKSFYPVSATCGSSEGGLPIDVYPNPAFNEITVELELDNFQGDDVYYTISDATGKIALSDYIRLDRGFNKHQLDVSKLPNGVYVLKFNQTKNHITETRIVKR</sequence>
<dbReference type="PANTHER" id="PTHR46730">
    <property type="entry name" value="POLYCYSTIN-1"/>
    <property type="match status" value="1"/>
</dbReference>
<dbReference type="FunFam" id="2.60.40.10:FF:000270">
    <property type="entry name" value="Cell surface protein"/>
    <property type="match status" value="3"/>
</dbReference>
<evidence type="ECO:0000313" key="9">
    <source>
        <dbReference type="EMBL" id="CBL87557.1"/>
    </source>
</evidence>
<dbReference type="Pfam" id="PF18962">
    <property type="entry name" value="Por_Secre_tail"/>
    <property type="match status" value="1"/>
</dbReference>
<evidence type="ECO:0000256" key="5">
    <source>
        <dbReference type="ARBA" id="ARBA00023136"/>
    </source>
</evidence>
<dbReference type="GO" id="GO:0005886">
    <property type="term" value="C:plasma membrane"/>
    <property type="evidence" value="ECO:0007669"/>
    <property type="project" value="TreeGrafter"/>
</dbReference>
<keyword evidence="7" id="KW-0732">Signal</keyword>
<accession>F4MN44</accession>
<dbReference type="SUPFAM" id="SSF49299">
    <property type="entry name" value="PKD domain"/>
    <property type="match status" value="5"/>
</dbReference>
<dbReference type="GO" id="GO:0005261">
    <property type="term" value="F:monoatomic cation channel activity"/>
    <property type="evidence" value="ECO:0007669"/>
    <property type="project" value="TreeGrafter"/>
</dbReference>
<feature type="domain" description="PKD" evidence="8">
    <location>
        <begin position="375"/>
        <end position="442"/>
    </location>
</feature>
<dbReference type="InterPro" id="IPR022409">
    <property type="entry name" value="PKD/Chitinase_dom"/>
</dbReference>
<keyword evidence="5" id="KW-0472">Membrane</keyword>
<dbReference type="GO" id="GO:0006816">
    <property type="term" value="P:calcium ion transport"/>
    <property type="evidence" value="ECO:0007669"/>
    <property type="project" value="TreeGrafter"/>
</dbReference>
<dbReference type="InterPro" id="IPR000601">
    <property type="entry name" value="PKD_dom"/>
</dbReference>
<dbReference type="CDD" id="cd00146">
    <property type="entry name" value="PKD"/>
    <property type="match status" value="3"/>
</dbReference>
<dbReference type="NCBIfam" id="TIGR04183">
    <property type="entry name" value="Por_Secre_tail"/>
    <property type="match status" value="1"/>
</dbReference>
<dbReference type="SMART" id="SM00089">
    <property type="entry name" value="PKD"/>
    <property type="match status" value="5"/>
</dbReference>
<keyword evidence="3" id="KW-0677">Repeat</keyword>
<organism evidence="9">
    <name type="scientific">uncultured Flavobacteriia bacterium</name>
    <dbReference type="NCBI Taxonomy" id="212695"/>
    <lineage>
        <taxon>Bacteria</taxon>
        <taxon>Pseudomonadati</taxon>
        <taxon>Bacteroidota</taxon>
        <taxon>Flavobacteriia</taxon>
        <taxon>environmental samples</taxon>
    </lineage>
</organism>
<evidence type="ECO:0000256" key="1">
    <source>
        <dbReference type="ARBA" id="ARBA00004141"/>
    </source>
</evidence>
<keyword evidence="4" id="KW-1133">Transmembrane helix</keyword>
<comment type="subcellular location">
    <subcellularLocation>
        <location evidence="1">Membrane</location>
        <topology evidence="1">Multi-pass membrane protein</topology>
    </subcellularLocation>
</comment>
<feature type="signal peptide" evidence="7">
    <location>
        <begin position="1"/>
        <end position="22"/>
    </location>
</feature>
<evidence type="ECO:0000256" key="7">
    <source>
        <dbReference type="SAM" id="SignalP"/>
    </source>
</evidence>
<evidence type="ECO:0000256" key="3">
    <source>
        <dbReference type="ARBA" id="ARBA00022737"/>
    </source>
</evidence>
<name>F4MN44_9BACT</name>
<dbReference type="Gene3D" id="2.60.40.10">
    <property type="entry name" value="Immunoglobulins"/>
    <property type="match status" value="7"/>
</dbReference>
<feature type="compositionally biased region" description="Low complexity" evidence="6">
    <location>
        <begin position="1476"/>
        <end position="1495"/>
    </location>
</feature>
<dbReference type="PANTHER" id="PTHR46730:SF4">
    <property type="entry name" value="POLYCYSTIC KIDNEY DISEASE PROTEIN 1-LIKE 1"/>
    <property type="match status" value="1"/>
</dbReference>
<dbReference type="InterPro" id="IPR035986">
    <property type="entry name" value="PKD_dom_sf"/>
</dbReference>
<gene>
    <name evidence="9" type="ORF">S18_906_0015</name>
</gene>
<reference evidence="9" key="1">
    <citation type="submission" date="2010-05" db="EMBL/GenBank/DDBJ databases">
        <authorList>
            <person name="Genoscope - CEA"/>
        </authorList>
    </citation>
    <scope>NUCLEOTIDE SEQUENCE</scope>
</reference>
<keyword evidence="2" id="KW-0812">Transmembrane</keyword>
<evidence type="ECO:0000256" key="6">
    <source>
        <dbReference type="SAM" id="MobiDB-lite"/>
    </source>
</evidence>
<feature type="domain" description="PKD" evidence="8">
    <location>
        <begin position="624"/>
        <end position="702"/>
    </location>
</feature>
<evidence type="ECO:0000256" key="2">
    <source>
        <dbReference type="ARBA" id="ARBA00022692"/>
    </source>
</evidence>
<feature type="domain" description="PKD" evidence="8">
    <location>
        <begin position="458"/>
        <end position="542"/>
    </location>
</feature>
<dbReference type="PROSITE" id="PS50093">
    <property type="entry name" value="PKD"/>
    <property type="match status" value="5"/>
</dbReference>